<organism evidence="3 4">
    <name type="scientific">Mammaliicoccus sciuri</name>
    <name type="common">Staphylococcus sciuri</name>
    <dbReference type="NCBI Taxonomy" id="1296"/>
    <lineage>
        <taxon>Bacteria</taxon>
        <taxon>Bacillati</taxon>
        <taxon>Bacillota</taxon>
        <taxon>Bacilli</taxon>
        <taxon>Bacillales</taxon>
        <taxon>Staphylococcaceae</taxon>
        <taxon>Mammaliicoccus</taxon>
    </lineage>
</organism>
<dbReference type="Gene3D" id="3.40.50.880">
    <property type="match status" value="1"/>
</dbReference>
<evidence type="ECO:0000256" key="1">
    <source>
        <dbReference type="ARBA" id="ARBA00022962"/>
    </source>
</evidence>
<dbReference type="PANTHER" id="PTHR43418">
    <property type="entry name" value="MULTIFUNCTIONAL TRYPTOPHAN BIOSYNTHESIS PROTEIN-RELATED"/>
    <property type="match status" value="1"/>
</dbReference>
<dbReference type="InterPro" id="IPR050472">
    <property type="entry name" value="Anth_synth/Amidotransfase"/>
</dbReference>
<gene>
    <name evidence="3" type="ORF">CEP64_09860</name>
</gene>
<dbReference type="GO" id="GO:0000162">
    <property type="term" value="P:L-tryptophan biosynthetic process"/>
    <property type="evidence" value="ECO:0007669"/>
    <property type="project" value="TreeGrafter"/>
</dbReference>
<dbReference type="PROSITE" id="PS51273">
    <property type="entry name" value="GATASE_TYPE_1"/>
    <property type="match status" value="1"/>
</dbReference>
<dbReference type="EMBL" id="CP022046">
    <property type="protein sequence ID" value="ASE34887.1"/>
    <property type="molecule type" value="Genomic_DNA"/>
</dbReference>
<dbReference type="Proteomes" id="UP000197058">
    <property type="component" value="Chromosome"/>
</dbReference>
<dbReference type="AlphaFoldDB" id="A0AAI8DGW7"/>
<accession>A0AAI8DGW7</accession>
<dbReference type="KEGG" id="sscu:CEP64_09860"/>
<dbReference type="GO" id="GO:0005829">
    <property type="term" value="C:cytosol"/>
    <property type="evidence" value="ECO:0007669"/>
    <property type="project" value="TreeGrafter"/>
</dbReference>
<proteinExistence type="predicted"/>
<dbReference type="InterPro" id="IPR029062">
    <property type="entry name" value="Class_I_gatase-like"/>
</dbReference>
<protein>
    <submittedName>
        <fullName evidence="3">Type 1 glutamine amidotransferase</fullName>
    </submittedName>
</protein>
<sequence length="200" mass="22320">MIIMIDNHDSFTYNIIEYINILTKNEQIKILKSEEVTSDVVHAINPDAMIISPGPGHPDDYVQLKAFLQSIYTDVPILGVCLGFQLLISTFGGKVVKGPRPVHGHTATIKHDGKGIFEGLPESFEVARYHSLIADKHHIPEGFKVSAWLEEGIPMAIRHQHLPIEAVQYHPEAILSEYGLEQIANFLVKAGVEIEDTYTI</sequence>
<dbReference type="RefSeq" id="WP_058591633.1">
    <property type="nucleotide sequence ID" value="NZ_CP022046.2"/>
</dbReference>
<feature type="domain" description="Glutamine amidotransferase" evidence="2">
    <location>
        <begin position="4"/>
        <end position="189"/>
    </location>
</feature>
<dbReference type="CDD" id="cd01743">
    <property type="entry name" value="GATase1_Anthranilate_Synthase"/>
    <property type="match status" value="1"/>
</dbReference>
<keyword evidence="1 3" id="KW-0315">Glutamine amidotransferase</keyword>
<reference evidence="4" key="1">
    <citation type="submission" date="2017-06" db="EMBL/GenBank/DDBJ databases">
        <title>FDA dAtabase for Regulatory Grade micrObial Sequences (FDA-ARGOS): Supporting development and validation of Infectious Disease Dx tests.</title>
        <authorList>
            <person name="Goldberg B."/>
            <person name="Campos J."/>
            <person name="Tallon L."/>
            <person name="Sadzewicz L."/>
            <person name="Sengamalay N."/>
            <person name="Ott S."/>
            <person name="Godinez A."/>
            <person name="Nagaraj S."/>
            <person name="Vavikolanu K."/>
            <person name="Nadendla S."/>
            <person name="George J."/>
            <person name="Geyer C."/>
            <person name="Sichtig H."/>
        </authorList>
    </citation>
    <scope>NUCLEOTIDE SEQUENCE [LARGE SCALE GENOMIC DNA]</scope>
    <source>
        <strain evidence="4">FDAARGOS_285</strain>
    </source>
</reference>
<dbReference type="NCBIfam" id="TIGR00566">
    <property type="entry name" value="trpG_papA"/>
    <property type="match status" value="1"/>
</dbReference>
<name>A0AAI8DGW7_MAMSC</name>
<dbReference type="SUPFAM" id="SSF52317">
    <property type="entry name" value="Class I glutamine amidotransferase-like"/>
    <property type="match status" value="1"/>
</dbReference>
<dbReference type="InterPro" id="IPR006221">
    <property type="entry name" value="TrpG/PapA_dom"/>
</dbReference>
<dbReference type="PRINTS" id="PR00096">
    <property type="entry name" value="GATASE"/>
</dbReference>
<evidence type="ECO:0000259" key="2">
    <source>
        <dbReference type="Pfam" id="PF00117"/>
    </source>
</evidence>
<evidence type="ECO:0000313" key="4">
    <source>
        <dbReference type="Proteomes" id="UP000197058"/>
    </source>
</evidence>
<dbReference type="PANTHER" id="PTHR43418:SF4">
    <property type="entry name" value="MULTIFUNCTIONAL TRYPTOPHAN BIOSYNTHESIS PROTEIN"/>
    <property type="match status" value="1"/>
</dbReference>
<dbReference type="PRINTS" id="PR00099">
    <property type="entry name" value="CPSGATASE"/>
</dbReference>
<dbReference type="Pfam" id="PF00117">
    <property type="entry name" value="GATase"/>
    <property type="match status" value="1"/>
</dbReference>
<dbReference type="GO" id="GO:0004049">
    <property type="term" value="F:anthranilate synthase activity"/>
    <property type="evidence" value="ECO:0007669"/>
    <property type="project" value="TreeGrafter"/>
</dbReference>
<dbReference type="InterPro" id="IPR017926">
    <property type="entry name" value="GATASE"/>
</dbReference>
<dbReference type="PRINTS" id="PR00097">
    <property type="entry name" value="ANTSNTHASEII"/>
</dbReference>
<dbReference type="FunFam" id="3.40.50.880:FF:000003">
    <property type="entry name" value="Anthranilate synthase component II"/>
    <property type="match status" value="1"/>
</dbReference>
<evidence type="ECO:0000313" key="3">
    <source>
        <dbReference type="EMBL" id="ASE34887.1"/>
    </source>
</evidence>